<dbReference type="EMBL" id="PUIO01000019">
    <property type="protein sequence ID" value="PQP23605.1"/>
    <property type="molecule type" value="Genomic_DNA"/>
</dbReference>
<evidence type="ECO:0008006" key="3">
    <source>
        <dbReference type="Google" id="ProtNLM"/>
    </source>
</evidence>
<evidence type="ECO:0000313" key="1">
    <source>
        <dbReference type="EMBL" id="PQP23605.1"/>
    </source>
</evidence>
<comment type="caution">
    <text evidence="1">The sequence shown here is derived from an EMBL/GenBank/DDBJ whole genome shotgun (WGS) entry which is preliminary data.</text>
</comment>
<dbReference type="RefSeq" id="WP_105416188.1">
    <property type="nucleotide sequence ID" value="NZ_PUIO01000019.1"/>
</dbReference>
<sequence>MPVLRVEHTVSDFDAWKKLFDDDPVDRKGSGVQRYRIGRSVHDPAFVTIDLEFSTTEEAEGLLEKLHTLWAGPGKAAMRDPRAQIIETVEDVTL</sequence>
<gene>
    <name evidence="1" type="ORF">C5613_17645</name>
</gene>
<evidence type="ECO:0000313" key="2">
    <source>
        <dbReference type="Proteomes" id="UP000239290"/>
    </source>
</evidence>
<dbReference type="Proteomes" id="UP000239290">
    <property type="component" value="Unassembled WGS sequence"/>
</dbReference>
<protein>
    <recommendedName>
        <fullName evidence="3">Cyclase</fullName>
    </recommendedName>
</protein>
<name>A0A2S8J9B0_RHOOP</name>
<accession>A0A2S8J9B0</accession>
<reference evidence="2" key="1">
    <citation type="submission" date="2018-02" db="EMBL/GenBank/DDBJ databases">
        <title>Draft genome sequencing of Rhodococcus opacus KU647198.</title>
        <authorList>
            <person name="Zheng B.-X."/>
        </authorList>
    </citation>
    <scope>NUCLEOTIDE SEQUENCE [LARGE SCALE GENOMIC DNA]</scope>
    <source>
        <strain evidence="2">04-OD7</strain>
    </source>
</reference>
<dbReference type="AlphaFoldDB" id="A0A2S8J9B0"/>
<organism evidence="1 2">
    <name type="scientific">Rhodococcus opacus</name>
    <name type="common">Nocardia opaca</name>
    <dbReference type="NCBI Taxonomy" id="37919"/>
    <lineage>
        <taxon>Bacteria</taxon>
        <taxon>Bacillati</taxon>
        <taxon>Actinomycetota</taxon>
        <taxon>Actinomycetes</taxon>
        <taxon>Mycobacteriales</taxon>
        <taxon>Nocardiaceae</taxon>
        <taxon>Rhodococcus</taxon>
    </lineage>
</organism>
<proteinExistence type="predicted"/>